<evidence type="ECO:0000259" key="13">
    <source>
        <dbReference type="PROSITE" id="PS50110"/>
    </source>
</evidence>
<evidence type="ECO:0000256" key="7">
    <source>
        <dbReference type="ARBA" id="ARBA00022692"/>
    </source>
</evidence>
<evidence type="ECO:0000313" key="15">
    <source>
        <dbReference type="Proteomes" id="UP000724657"/>
    </source>
</evidence>
<evidence type="ECO:0000256" key="11">
    <source>
        <dbReference type="SAM" id="Phobius"/>
    </source>
</evidence>
<dbReference type="GO" id="GO:0005886">
    <property type="term" value="C:plasma membrane"/>
    <property type="evidence" value="ECO:0007669"/>
    <property type="project" value="UniProtKB-SubCell"/>
</dbReference>
<organism evidence="14 15">
    <name type="scientific">Candidatus Fusobacterium pullicola</name>
    <dbReference type="NCBI Taxonomy" id="2838601"/>
    <lineage>
        <taxon>Bacteria</taxon>
        <taxon>Fusobacteriati</taxon>
        <taxon>Fusobacteriota</taxon>
        <taxon>Fusobacteriia</taxon>
        <taxon>Fusobacteriales</taxon>
        <taxon>Fusobacteriaceae</taxon>
        <taxon>Fusobacterium</taxon>
    </lineage>
</organism>
<dbReference type="PROSITE" id="PS50110">
    <property type="entry name" value="RESPONSE_REGULATORY"/>
    <property type="match status" value="1"/>
</dbReference>
<feature type="modified residue" description="4-aspartylphosphate" evidence="10">
    <location>
        <position position="765"/>
    </location>
</feature>
<dbReference type="InterPro" id="IPR036097">
    <property type="entry name" value="HisK_dim/P_sf"/>
</dbReference>
<evidence type="ECO:0000256" key="6">
    <source>
        <dbReference type="ARBA" id="ARBA00022679"/>
    </source>
</evidence>
<dbReference type="InterPro" id="IPR003661">
    <property type="entry name" value="HisK_dim/P_dom"/>
</dbReference>
<dbReference type="SUPFAM" id="SSF103190">
    <property type="entry name" value="Sensory domain-like"/>
    <property type="match status" value="1"/>
</dbReference>
<comment type="subcellular location">
    <subcellularLocation>
        <location evidence="2">Cell membrane</location>
        <topology evidence="2">Multi-pass membrane protein</topology>
    </subcellularLocation>
</comment>
<dbReference type="Gene3D" id="1.10.287.130">
    <property type="match status" value="1"/>
</dbReference>
<dbReference type="SMART" id="SM00388">
    <property type="entry name" value="HisKA"/>
    <property type="match status" value="1"/>
</dbReference>
<dbReference type="Gene3D" id="3.30.565.10">
    <property type="entry name" value="Histidine kinase-like ATPase, C-terminal domain"/>
    <property type="match status" value="1"/>
</dbReference>
<keyword evidence="8" id="KW-0418">Kinase</keyword>
<dbReference type="SUPFAM" id="SSF52172">
    <property type="entry name" value="CheY-like"/>
    <property type="match status" value="1"/>
</dbReference>
<evidence type="ECO:0000259" key="12">
    <source>
        <dbReference type="PROSITE" id="PS50109"/>
    </source>
</evidence>
<evidence type="ECO:0000256" key="3">
    <source>
        <dbReference type="ARBA" id="ARBA00012438"/>
    </source>
</evidence>
<reference evidence="14" key="1">
    <citation type="journal article" date="2021" name="PeerJ">
        <title>Extensive microbial diversity within the chicken gut microbiome revealed by metagenomics and culture.</title>
        <authorList>
            <person name="Gilroy R."/>
            <person name="Ravi A."/>
            <person name="Getino M."/>
            <person name="Pursley I."/>
            <person name="Horton D.L."/>
            <person name="Alikhan N.F."/>
            <person name="Baker D."/>
            <person name="Gharbi K."/>
            <person name="Hall N."/>
            <person name="Watson M."/>
            <person name="Adriaenssens E.M."/>
            <person name="Foster-Nyarko E."/>
            <person name="Jarju S."/>
            <person name="Secka A."/>
            <person name="Antonio M."/>
            <person name="Oren A."/>
            <person name="Chaudhuri R.R."/>
            <person name="La Ragione R."/>
            <person name="Hildebrand F."/>
            <person name="Pallen M.J."/>
        </authorList>
    </citation>
    <scope>NUCLEOTIDE SEQUENCE</scope>
    <source>
        <strain evidence="14">A6-441</strain>
    </source>
</reference>
<dbReference type="PANTHER" id="PTHR43047:SF72">
    <property type="entry name" value="OSMOSENSING HISTIDINE PROTEIN KINASE SLN1"/>
    <property type="match status" value="1"/>
</dbReference>
<dbReference type="PRINTS" id="PR00344">
    <property type="entry name" value="BCTRLSENSOR"/>
</dbReference>
<dbReference type="InterPro" id="IPR003594">
    <property type="entry name" value="HATPase_dom"/>
</dbReference>
<evidence type="ECO:0000256" key="9">
    <source>
        <dbReference type="ARBA" id="ARBA00022989"/>
    </source>
</evidence>
<dbReference type="Pfam" id="PF00072">
    <property type="entry name" value="Response_reg"/>
    <property type="match status" value="1"/>
</dbReference>
<dbReference type="GO" id="GO:0000155">
    <property type="term" value="F:phosphorelay sensor kinase activity"/>
    <property type="evidence" value="ECO:0007669"/>
    <property type="project" value="InterPro"/>
</dbReference>
<evidence type="ECO:0000256" key="1">
    <source>
        <dbReference type="ARBA" id="ARBA00000085"/>
    </source>
</evidence>
<dbReference type="GO" id="GO:0009927">
    <property type="term" value="F:histidine phosphotransfer kinase activity"/>
    <property type="evidence" value="ECO:0007669"/>
    <property type="project" value="TreeGrafter"/>
</dbReference>
<dbReference type="SUPFAM" id="SSF47384">
    <property type="entry name" value="Homodimeric domain of signal transducing histidine kinase"/>
    <property type="match status" value="1"/>
</dbReference>
<proteinExistence type="predicted"/>
<dbReference type="Pfam" id="PF02518">
    <property type="entry name" value="HATPase_c"/>
    <property type="match status" value="1"/>
</dbReference>
<keyword evidence="5 10" id="KW-0597">Phosphoprotein</keyword>
<evidence type="ECO:0000256" key="10">
    <source>
        <dbReference type="PROSITE-ProRule" id="PRU00169"/>
    </source>
</evidence>
<dbReference type="EC" id="2.7.13.3" evidence="3"/>
<dbReference type="InterPro" id="IPR029151">
    <property type="entry name" value="Sensor-like_sf"/>
</dbReference>
<evidence type="ECO:0000256" key="4">
    <source>
        <dbReference type="ARBA" id="ARBA00022475"/>
    </source>
</evidence>
<feature type="domain" description="Histidine kinase" evidence="12">
    <location>
        <begin position="469"/>
        <end position="690"/>
    </location>
</feature>
<feature type="transmembrane region" description="Helical" evidence="11">
    <location>
        <begin position="12"/>
        <end position="34"/>
    </location>
</feature>
<reference evidence="14" key="2">
    <citation type="submission" date="2021-04" db="EMBL/GenBank/DDBJ databases">
        <authorList>
            <person name="Gilroy R."/>
        </authorList>
    </citation>
    <scope>NUCLEOTIDE SEQUENCE</scope>
    <source>
        <strain evidence="14">A6-441</strain>
    </source>
</reference>
<sequence>MKERLKKYIRKRAIFGLTILSFFMILSIFSLLVVKDKILDNIQLMGKQISEQLLIKENEKIGNYEMFVRTAGIWLNDQIEKHKSDDELREWMKEYTDYINQELNTKKVEIYAAIDKKIIGVTYWKGNEHFNVDEAEWYNLAILTNGKVIYTDTYKDIRTGESSFTVAKKINENGDVLAVDIYLDELSEPGFYKDLPLGSSYFLCDAKGNIVYSIHRSKNSENEINRYIQKVIYEILDGKHDVADSFTIDLEGKKRGVYYSLSKNGWISILTIPYTTLLIEVEELYYFYIGSFVLLILIGIVSYYREVCLNKKIEETNEAVRVLGNSYYAIYRIDFKKERYFMLKGSGYMQELLSRSGNYQIFIEALIEVIEPEAREEFRKGFSLESIRDLVKRRVKDFGGDFKRKFGSEYKWVNVRVLYDEALSINEVILCFKEINDEKKQQLEHTELLKDSLKTMEKNMKSRNIFFSNMSHDMRTPLNGIIGLSELAKSHVESPSEILKYLEKINSSSKQLLNLINDILDLSKADFGKYKLNREEFSLKESIEESLILFEVDAKKMEKDFEVIYKIENNRVIGDFNKIRQILNNIISNAFKYTRVGDKITLTIEEIKREKYSNFRFEVKDTGYGMTEEFLERIFLPFERETRFGAKGIKGTGLGMPIVKNLVTQLEGEIAITSEIEKGTTVSIIIPLEISKEKVEVKVKEENGFETSLEGRTILIAEDNEINMEIATEFLQMKGLNIIQAWNGLEAVEKFEASKVGSIDVILMDMQMPELDGCEAAKRIRNLGRSDAKSIPIVAVTANAFPEDISATTLAGMNGHISKPIDFNILEKKLKEYLKRK</sequence>
<dbReference type="InterPro" id="IPR011006">
    <property type="entry name" value="CheY-like_superfamily"/>
</dbReference>
<dbReference type="Proteomes" id="UP000724657">
    <property type="component" value="Unassembled WGS sequence"/>
</dbReference>
<dbReference type="PANTHER" id="PTHR43047">
    <property type="entry name" value="TWO-COMPONENT HISTIDINE PROTEIN KINASE"/>
    <property type="match status" value="1"/>
</dbReference>
<dbReference type="SMART" id="SM00387">
    <property type="entry name" value="HATPase_c"/>
    <property type="match status" value="1"/>
</dbReference>
<feature type="transmembrane region" description="Helical" evidence="11">
    <location>
        <begin position="285"/>
        <end position="304"/>
    </location>
</feature>
<keyword evidence="4" id="KW-1003">Cell membrane</keyword>
<keyword evidence="7 11" id="KW-0812">Transmembrane</keyword>
<evidence type="ECO:0000256" key="8">
    <source>
        <dbReference type="ARBA" id="ARBA00022777"/>
    </source>
</evidence>
<dbReference type="AlphaFoldDB" id="A0A9E2NY00"/>
<evidence type="ECO:0000256" key="2">
    <source>
        <dbReference type="ARBA" id="ARBA00004651"/>
    </source>
</evidence>
<comment type="caution">
    <text evidence="14">The sequence shown here is derived from an EMBL/GenBank/DDBJ whole genome shotgun (WGS) entry which is preliminary data.</text>
</comment>
<dbReference type="InterPro" id="IPR004358">
    <property type="entry name" value="Sig_transdc_His_kin-like_C"/>
</dbReference>
<evidence type="ECO:0000256" key="5">
    <source>
        <dbReference type="ARBA" id="ARBA00022553"/>
    </source>
</evidence>
<dbReference type="Gene3D" id="3.30.450.20">
    <property type="entry name" value="PAS domain"/>
    <property type="match status" value="2"/>
</dbReference>
<protein>
    <recommendedName>
        <fullName evidence="3">histidine kinase</fullName>
        <ecNumber evidence="3">2.7.13.3</ecNumber>
    </recommendedName>
</protein>
<dbReference type="EMBL" id="JAHLFN010000081">
    <property type="protein sequence ID" value="MBU3843148.1"/>
    <property type="molecule type" value="Genomic_DNA"/>
</dbReference>
<keyword evidence="6" id="KW-0808">Transferase</keyword>
<dbReference type="Pfam" id="PF00512">
    <property type="entry name" value="HisKA"/>
    <property type="match status" value="1"/>
</dbReference>
<dbReference type="Gene3D" id="3.40.50.2300">
    <property type="match status" value="1"/>
</dbReference>
<accession>A0A9E2NY00</accession>
<name>A0A9E2NY00_9FUSO</name>
<dbReference type="InterPro" id="IPR001789">
    <property type="entry name" value="Sig_transdc_resp-reg_receiver"/>
</dbReference>
<dbReference type="SMART" id="SM00448">
    <property type="entry name" value="REC"/>
    <property type="match status" value="1"/>
</dbReference>
<dbReference type="CDD" id="cd17546">
    <property type="entry name" value="REC_hyHK_CKI1_RcsC-like"/>
    <property type="match status" value="1"/>
</dbReference>
<dbReference type="SUPFAM" id="SSF55874">
    <property type="entry name" value="ATPase domain of HSP90 chaperone/DNA topoisomerase II/histidine kinase"/>
    <property type="match status" value="1"/>
</dbReference>
<dbReference type="CDD" id="cd00082">
    <property type="entry name" value="HisKA"/>
    <property type="match status" value="1"/>
</dbReference>
<evidence type="ECO:0000313" key="14">
    <source>
        <dbReference type="EMBL" id="MBU3843148.1"/>
    </source>
</evidence>
<keyword evidence="11" id="KW-0472">Membrane</keyword>
<dbReference type="InterPro" id="IPR005467">
    <property type="entry name" value="His_kinase_dom"/>
</dbReference>
<gene>
    <name evidence="14" type="ORF">IAA47_09260</name>
</gene>
<feature type="domain" description="Response regulatory" evidence="13">
    <location>
        <begin position="713"/>
        <end position="834"/>
    </location>
</feature>
<dbReference type="InterPro" id="IPR036890">
    <property type="entry name" value="HATPase_C_sf"/>
</dbReference>
<comment type="catalytic activity">
    <reaction evidence="1">
        <text>ATP + protein L-histidine = ADP + protein N-phospho-L-histidine.</text>
        <dbReference type="EC" id="2.7.13.3"/>
    </reaction>
</comment>
<dbReference type="PROSITE" id="PS50109">
    <property type="entry name" value="HIS_KIN"/>
    <property type="match status" value="1"/>
</dbReference>
<keyword evidence="9 11" id="KW-1133">Transmembrane helix</keyword>